<organism evidence="1 2">
    <name type="scientific">Diversispora epigaea</name>
    <dbReference type="NCBI Taxonomy" id="1348612"/>
    <lineage>
        <taxon>Eukaryota</taxon>
        <taxon>Fungi</taxon>
        <taxon>Fungi incertae sedis</taxon>
        <taxon>Mucoromycota</taxon>
        <taxon>Glomeromycotina</taxon>
        <taxon>Glomeromycetes</taxon>
        <taxon>Diversisporales</taxon>
        <taxon>Diversisporaceae</taxon>
        <taxon>Diversispora</taxon>
    </lineage>
</organism>
<keyword evidence="2" id="KW-1185">Reference proteome</keyword>
<accession>A0A397GYM6</accession>
<evidence type="ECO:0000313" key="1">
    <source>
        <dbReference type="EMBL" id="RHZ54584.1"/>
    </source>
</evidence>
<reference evidence="1 2" key="1">
    <citation type="submission" date="2018-08" db="EMBL/GenBank/DDBJ databases">
        <title>Genome and evolution of the arbuscular mycorrhizal fungus Diversispora epigaea (formerly Glomus versiforme) and its bacterial endosymbionts.</title>
        <authorList>
            <person name="Sun X."/>
            <person name="Fei Z."/>
            <person name="Harrison M."/>
        </authorList>
    </citation>
    <scope>NUCLEOTIDE SEQUENCE [LARGE SCALE GENOMIC DNA]</scope>
    <source>
        <strain evidence="1 2">IT104</strain>
    </source>
</reference>
<comment type="caution">
    <text evidence="1">The sequence shown here is derived from an EMBL/GenBank/DDBJ whole genome shotgun (WGS) entry which is preliminary data.</text>
</comment>
<evidence type="ECO:0008006" key="3">
    <source>
        <dbReference type="Google" id="ProtNLM"/>
    </source>
</evidence>
<dbReference type="OrthoDB" id="2419021at2759"/>
<dbReference type="EMBL" id="PQFF01000377">
    <property type="protein sequence ID" value="RHZ54584.1"/>
    <property type="molecule type" value="Genomic_DNA"/>
</dbReference>
<gene>
    <name evidence="1" type="ORF">Glove_426g46</name>
</gene>
<proteinExistence type="predicted"/>
<name>A0A397GYM6_9GLOM</name>
<evidence type="ECO:0000313" key="2">
    <source>
        <dbReference type="Proteomes" id="UP000266861"/>
    </source>
</evidence>
<dbReference type="AlphaFoldDB" id="A0A397GYM6"/>
<dbReference type="Proteomes" id="UP000266861">
    <property type="component" value="Unassembled WGS sequence"/>
</dbReference>
<protein>
    <recommendedName>
        <fullName evidence="3">Zinc-ribbon domain-containing protein</fullName>
    </recommendedName>
</protein>
<sequence>MTRLKYSLKTAQNLAESHRGHEWERQLYAVKSGSWCLQCSWDNQKAGLQVAREIALNKNGECLSEVYINNNSSLIWRCALHHEFTAPLRYVKSMGRWCKICSKEKRKNIDPKYEPSNLSTAIKIAHTHRGKCLSSSYVDNSSPLLWECSEGHR</sequence>